<dbReference type="AlphaFoldDB" id="A0A371R4T5"/>
<protein>
    <submittedName>
        <fullName evidence="1">Uncharacterized protein</fullName>
    </submittedName>
</protein>
<dbReference type="Proteomes" id="UP000256877">
    <property type="component" value="Unassembled WGS sequence"/>
</dbReference>
<evidence type="ECO:0000313" key="2">
    <source>
        <dbReference type="Proteomes" id="UP000256877"/>
    </source>
</evidence>
<dbReference type="RefSeq" id="WP_116430471.1">
    <property type="nucleotide sequence ID" value="NZ_NMUF01000012.1"/>
</dbReference>
<dbReference type="EMBL" id="NMUF01000012">
    <property type="protein sequence ID" value="RFA99011.1"/>
    <property type="molecule type" value="Genomic_DNA"/>
</dbReference>
<proteinExistence type="predicted"/>
<organism evidence="1 2">
    <name type="scientific">Pyrobaculum aerophilum</name>
    <dbReference type="NCBI Taxonomy" id="13773"/>
    <lineage>
        <taxon>Archaea</taxon>
        <taxon>Thermoproteota</taxon>
        <taxon>Thermoprotei</taxon>
        <taxon>Thermoproteales</taxon>
        <taxon>Thermoproteaceae</taxon>
        <taxon>Pyrobaculum</taxon>
    </lineage>
</organism>
<name>A0A371R4T5_9CREN</name>
<reference evidence="1 2" key="1">
    <citation type="submission" date="2017-07" db="EMBL/GenBank/DDBJ databases">
        <title>Draft genome sequence of aerobic hyperthermophilic archaea, Pyrobaculum aerophilum YKB31 and YKB32.</title>
        <authorList>
            <person name="Mochizuki T."/>
            <person name="Berliner A.J."/>
            <person name="Yoshida-Takashima Y."/>
            <person name="Takaki Y."/>
            <person name="Nunoura T."/>
            <person name="Takai K."/>
        </authorList>
    </citation>
    <scope>NUCLEOTIDE SEQUENCE [LARGE SCALE GENOMIC DNA]</scope>
    <source>
        <strain evidence="1 2">YKB32</strain>
    </source>
</reference>
<comment type="caution">
    <text evidence="1">The sequence shown here is derived from an EMBL/GenBank/DDBJ whole genome shotgun (WGS) entry which is preliminary data.</text>
</comment>
<sequence>MDVVKTLRYKFVRYCVNKAYVDLNLGGVPAEVVNVLDDVVNQIRDLERHIVSFESAVRVFRADLPEKLKILKERDPALARAFIKNLVKYCLELEEVADSKLKDYLEELLSSFKD</sequence>
<dbReference type="OrthoDB" id="25061at2157"/>
<evidence type="ECO:0000313" key="1">
    <source>
        <dbReference type="EMBL" id="RFA99011.1"/>
    </source>
</evidence>
<accession>A0A371R4T5</accession>
<gene>
    <name evidence="1" type="ORF">CGL52_05845</name>
</gene>